<dbReference type="AlphaFoldDB" id="U1PDD7"/>
<name>U1PDD7_9EURY</name>
<dbReference type="HOGENOM" id="CLU_3057049_0_0_2"/>
<dbReference type="STRING" id="1238424.J07HQW1_01631"/>
<dbReference type="EMBL" id="KE356560">
    <property type="protein sequence ID" value="ERG91597.1"/>
    <property type="molecule type" value="Genomic_DNA"/>
</dbReference>
<protein>
    <submittedName>
        <fullName evidence="1">Uncharacterized protein</fullName>
    </submittedName>
</protein>
<dbReference type="Proteomes" id="UP000030649">
    <property type="component" value="Unassembled WGS sequence"/>
</dbReference>
<reference evidence="1 2" key="1">
    <citation type="journal article" date="2013" name="PLoS ONE">
        <title>Assembly-driven community genomics of a hypersaline microbial ecosystem.</title>
        <authorList>
            <person name="Podell S."/>
            <person name="Ugalde J.A."/>
            <person name="Narasingarao P."/>
            <person name="Banfield J.F."/>
            <person name="Heidelberg K.B."/>
            <person name="Allen E.E."/>
        </authorList>
    </citation>
    <scope>NUCLEOTIDE SEQUENCE [LARGE SCALE GENOMIC DNA]</scope>
    <source>
        <strain evidence="2">J07HQW1</strain>
    </source>
</reference>
<evidence type="ECO:0000313" key="2">
    <source>
        <dbReference type="Proteomes" id="UP000030649"/>
    </source>
</evidence>
<organism evidence="1 2">
    <name type="scientific">Haloquadratum walsbyi J07HQW1</name>
    <dbReference type="NCBI Taxonomy" id="1238424"/>
    <lineage>
        <taxon>Archaea</taxon>
        <taxon>Methanobacteriati</taxon>
        <taxon>Methanobacteriota</taxon>
        <taxon>Stenosarchaea group</taxon>
        <taxon>Halobacteria</taxon>
        <taxon>Halobacteriales</taxon>
        <taxon>Haloferacaceae</taxon>
        <taxon>Haloquadratum</taxon>
    </lineage>
</organism>
<gene>
    <name evidence="1" type="ORF">J07HQW1_01631</name>
</gene>
<evidence type="ECO:0000313" key="1">
    <source>
        <dbReference type="EMBL" id="ERG91597.1"/>
    </source>
</evidence>
<proteinExistence type="predicted"/>
<accession>U1PDD7</accession>
<sequence>MIKRMTGVLSLIEPALSRHIDTNQPHHRYDWYQYQYQESGGSFASQLPITITR</sequence>